<dbReference type="AlphaFoldDB" id="A0A167MQQ9"/>
<evidence type="ECO:0000313" key="9">
    <source>
        <dbReference type="Proteomes" id="UP000076738"/>
    </source>
</evidence>
<organism evidence="8 9">
    <name type="scientific">Calocera viscosa (strain TUFC12733)</name>
    <dbReference type="NCBI Taxonomy" id="1330018"/>
    <lineage>
        <taxon>Eukaryota</taxon>
        <taxon>Fungi</taxon>
        <taxon>Dikarya</taxon>
        <taxon>Basidiomycota</taxon>
        <taxon>Agaricomycotina</taxon>
        <taxon>Dacrymycetes</taxon>
        <taxon>Dacrymycetales</taxon>
        <taxon>Dacrymycetaceae</taxon>
        <taxon>Calocera</taxon>
    </lineage>
</organism>
<keyword evidence="2 5" id="KW-0238">DNA-binding</keyword>
<feature type="region of interest" description="Disordered" evidence="6">
    <location>
        <begin position="419"/>
        <end position="497"/>
    </location>
</feature>
<evidence type="ECO:0000256" key="1">
    <source>
        <dbReference type="ARBA" id="ARBA00005800"/>
    </source>
</evidence>
<dbReference type="GO" id="GO:0006355">
    <property type="term" value="P:regulation of DNA-templated transcription"/>
    <property type="evidence" value="ECO:0007669"/>
    <property type="project" value="InterPro"/>
</dbReference>
<feature type="DNA-binding region" description="Homeobox" evidence="5">
    <location>
        <begin position="244"/>
        <end position="306"/>
    </location>
</feature>
<dbReference type="PROSITE" id="PS50071">
    <property type="entry name" value="HOMEOBOX_2"/>
    <property type="match status" value="1"/>
</dbReference>
<keyword evidence="9" id="KW-1185">Reference proteome</keyword>
<dbReference type="Pfam" id="PF05920">
    <property type="entry name" value="Homeobox_KN"/>
    <property type="match status" value="1"/>
</dbReference>
<dbReference type="Gene3D" id="1.10.10.60">
    <property type="entry name" value="Homeodomain-like"/>
    <property type="match status" value="1"/>
</dbReference>
<evidence type="ECO:0000313" key="8">
    <source>
        <dbReference type="EMBL" id="KZO96967.1"/>
    </source>
</evidence>
<accession>A0A167MQQ9</accession>
<evidence type="ECO:0000256" key="6">
    <source>
        <dbReference type="SAM" id="MobiDB-lite"/>
    </source>
</evidence>
<dbReference type="GO" id="GO:0005634">
    <property type="term" value="C:nucleus"/>
    <property type="evidence" value="ECO:0007669"/>
    <property type="project" value="UniProtKB-SubCell"/>
</dbReference>
<dbReference type="InterPro" id="IPR009057">
    <property type="entry name" value="Homeodomain-like_sf"/>
</dbReference>
<proteinExistence type="inferred from homology"/>
<dbReference type="SMART" id="SM00389">
    <property type="entry name" value="HOX"/>
    <property type="match status" value="1"/>
</dbReference>
<evidence type="ECO:0000256" key="3">
    <source>
        <dbReference type="ARBA" id="ARBA00023155"/>
    </source>
</evidence>
<dbReference type="STRING" id="1330018.A0A167MQQ9"/>
<comment type="similarity">
    <text evidence="1">Belongs to the TALE/M-ATYP homeobox family.</text>
</comment>
<feature type="compositionally biased region" description="Polar residues" evidence="6">
    <location>
        <begin position="1"/>
        <end position="10"/>
    </location>
</feature>
<dbReference type="InterPro" id="IPR050224">
    <property type="entry name" value="TALE_homeobox"/>
</dbReference>
<dbReference type="SUPFAM" id="SSF46689">
    <property type="entry name" value="Homeodomain-like"/>
    <property type="match status" value="1"/>
</dbReference>
<feature type="compositionally biased region" description="Polar residues" evidence="6">
    <location>
        <begin position="314"/>
        <end position="329"/>
    </location>
</feature>
<dbReference type="CDD" id="cd00086">
    <property type="entry name" value="homeodomain"/>
    <property type="match status" value="1"/>
</dbReference>
<dbReference type="Proteomes" id="UP000076738">
    <property type="component" value="Unassembled WGS sequence"/>
</dbReference>
<dbReference type="GO" id="GO:0003677">
    <property type="term" value="F:DNA binding"/>
    <property type="evidence" value="ECO:0007669"/>
    <property type="project" value="UniProtKB-UniRule"/>
</dbReference>
<gene>
    <name evidence="8" type="ORF">CALVIDRAFT_527237</name>
</gene>
<keyword evidence="4 5" id="KW-0539">Nucleus</keyword>
<dbReference type="PANTHER" id="PTHR11850">
    <property type="entry name" value="HOMEOBOX PROTEIN TRANSCRIPTION FACTORS"/>
    <property type="match status" value="1"/>
</dbReference>
<evidence type="ECO:0000256" key="4">
    <source>
        <dbReference type="ARBA" id="ARBA00023242"/>
    </source>
</evidence>
<reference evidence="8 9" key="1">
    <citation type="journal article" date="2016" name="Mol. Biol. Evol.">
        <title>Comparative Genomics of Early-Diverging Mushroom-Forming Fungi Provides Insights into the Origins of Lignocellulose Decay Capabilities.</title>
        <authorList>
            <person name="Nagy L.G."/>
            <person name="Riley R."/>
            <person name="Tritt A."/>
            <person name="Adam C."/>
            <person name="Daum C."/>
            <person name="Floudas D."/>
            <person name="Sun H."/>
            <person name="Yadav J.S."/>
            <person name="Pangilinan J."/>
            <person name="Larsson K.H."/>
            <person name="Matsuura K."/>
            <person name="Barry K."/>
            <person name="Labutti K."/>
            <person name="Kuo R."/>
            <person name="Ohm R.A."/>
            <person name="Bhattacharya S.S."/>
            <person name="Shirouzu T."/>
            <person name="Yoshinaga Y."/>
            <person name="Martin F.M."/>
            <person name="Grigoriev I.V."/>
            <person name="Hibbett D.S."/>
        </authorList>
    </citation>
    <scope>NUCLEOTIDE SEQUENCE [LARGE SCALE GENOMIC DNA]</scope>
    <source>
        <strain evidence="8 9">TUFC12733</strain>
    </source>
</reference>
<protein>
    <recommendedName>
        <fullName evidence="7">Homeobox domain-containing protein</fullName>
    </recommendedName>
</protein>
<dbReference type="EMBL" id="KV417282">
    <property type="protein sequence ID" value="KZO96967.1"/>
    <property type="molecule type" value="Genomic_DNA"/>
</dbReference>
<dbReference type="InterPro" id="IPR001356">
    <property type="entry name" value="HD"/>
</dbReference>
<feature type="compositionally biased region" description="Polar residues" evidence="6">
    <location>
        <begin position="148"/>
        <end position="198"/>
    </location>
</feature>
<feature type="compositionally biased region" description="Low complexity" evidence="6">
    <location>
        <begin position="86"/>
        <end position="97"/>
    </location>
</feature>
<dbReference type="OrthoDB" id="10056939at2759"/>
<evidence type="ECO:0000259" key="7">
    <source>
        <dbReference type="PROSITE" id="PS50071"/>
    </source>
</evidence>
<feature type="compositionally biased region" description="Low complexity" evidence="6">
    <location>
        <begin position="379"/>
        <end position="390"/>
    </location>
</feature>
<feature type="region of interest" description="Disordered" evidence="6">
    <location>
        <begin position="1"/>
        <end position="44"/>
    </location>
</feature>
<feature type="domain" description="Homeobox" evidence="7">
    <location>
        <begin position="242"/>
        <end position="305"/>
    </location>
</feature>
<name>A0A167MQQ9_CALVF</name>
<dbReference type="InterPro" id="IPR008422">
    <property type="entry name" value="KN_HD"/>
</dbReference>
<feature type="compositionally biased region" description="Low complexity" evidence="6">
    <location>
        <begin position="222"/>
        <end position="240"/>
    </location>
</feature>
<feature type="region of interest" description="Disordered" evidence="6">
    <location>
        <begin position="73"/>
        <end position="252"/>
    </location>
</feature>
<feature type="region of interest" description="Disordered" evidence="6">
    <location>
        <begin position="313"/>
        <end position="392"/>
    </location>
</feature>
<keyword evidence="3 5" id="KW-0371">Homeobox</keyword>
<comment type="subcellular location">
    <subcellularLocation>
        <location evidence="5">Nucleus</location>
    </subcellularLocation>
</comment>
<feature type="compositionally biased region" description="Polar residues" evidence="6">
    <location>
        <begin position="342"/>
        <end position="353"/>
    </location>
</feature>
<sequence length="497" mass="52863">MASGFRQSGNFEPEIIPGAEDDSGRWTHGTQLPSLDPRRRVSHPLQQLPPIAALSSGRSEDLEVRKAPSIFISTAPSAWSDDPVYSPSQASGSSATSHYGAGSYGSWEASPIAGHIGHSYSDSALDIRTGGHVEDPNSPSPRVRYPLQTPTSSTLTGQQTFSDSLGISGESPSLGDSGTAGSTPQAGPSKESSSTATRAKSDSKPSVSPKEGSSSRSDKKSSASTSPNDLLSIDSLAADDSSSKGKRRGKLPREVTEYLKDWLMKHAEHPYPTEEEKKDMCRHTGLHMTQLSNWFINARRRILAPNRSLRGYQSPMSASGSNQPSSVSSARPAHAQGYSHGPTYSPSQYSTFSEPPYPSRPHYGPPLSHQEPSNFAQAQPLPSSLPRSQSFAGVPTYGPQLYYPSHSMPAASHQPYSAMGGAGGVMPGDPSPTTSPPGSVGSGPMHYTGQGSLPQSHGLRIPGDMNVPILYSPHSQGPPRYYGRDDPSDYNNNSHPK</sequence>
<evidence type="ECO:0000256" key="5">
    <source>
        <dbReference type="PROSITE-ProRule" id="PRU00108"/>
    </source>
</evidence>
<evidence type="ECO:0000256" key="2">
    <source>
        <dbReference type="ARBA" id="ARBA00023125"/>
    </source>
</evidence>